<evidence type="ECO:0000256" key="1">
    <source>
        <dbReference type="ARBA" id="ARBA00004167"/>
    </source>
</evidence>
<reference evidence="10 11" key="1">
    <citation type="submission" date="2023-12" db="EMBL/GenBank/DDBJ databases">
        <title>A high-quality genome assembly for Dillenia turbinata (Dilleniales).</title>
        <authorList>
            <person name="Chanderbali A."/>
        </authorList>
    </citation>
    <scope>NUCLEOTIDE SEQUENCE [LARGE SCALE GENOMIC DNA]</scope>
    <source>
        <strain evidence="10">LSX21</strain>
        <tissue evidence="10">Leaf</tissue>
    </source>
</reference>
<evidence type="ECO:0000256" key="2">
    <source>
        <dbReference type="ARBA" id="ARBA00009977"/>
    </source>
</evidence>
<dbReference type="GO" id="GO:0006865">
    <property type="term" value="P:amino acid transport"/>
    <property type="evidence" value="ECO:0007669"/>
    <property type="project" value="UniProtKB-KW"/>
</dbReference>
<evidence type="ECO:0000256" key="5">
    <source>
        <dbReference type="ARBA" id="ARBA00022970"/>
    </source>
</evidence>
<keyword evidence="4" id="KW-0812">Transmembrane</keyword>
<feature type="chain" id="PRO_5042918924" evidence="9">
    <location>
        <begin position="22"/>
        <end position="130"/>
    </location>
</feature>
<gene>
    <name evidence="10" type="ORF">RJ641_025365</name>
</gene>
<sequence>MLGLIAFALLILACSYWKLSGYLDGGESGDRGTNDSSAETNSSYGSDAVKPPPVFEEKMLVIMAGQLKPTFIATPICSRASSFNDGDTSSKKETTSSDKADRKVEDGKQDGCAQVEMGSMENHGGADQGH</sequence>
<feature type="signal peptide" evidence="9">
    <location>
        <begin position="1"/>
        <end position="21"/>
    </location>
</feature>
<comment type="caution">
    <text evidence="10">The sequence shown here is derived from an EMBL/GenBank/DDBJ whole genome shotgun (WGS) entry which is preliminary data.</text>
</comment>
<dbReference type="GO" id="GO:0080143">
    <property type="term" value="P:regulation of amino acid export"/>
    <property type="evidence" value="ECO:0007669"/>
    <property type="project" value="InterPro"/>
</dbReference>
<accession>A0AAN8WCY8</accession>
<keyword evidence="7" id="KW-0472">Membrane</keyword>
<dbReference type="PANTHER" id="PTHR33228">
    <property type="entry name" value="PROTEIN GLUTAMINE DUMPER 4-RELATED"/>
    <property type="match status" value="1"/>
</dbReference>
<dbReference type="PANTHER" id="PTHR33228:SF77">
    <property type="entry name" value="PROTEIN GLUTAMINE DUMPER 2"/>
    <property type="match status" value="1"/>
</dbReference>
<keyword evidence="5" id="KW-0029">Amino-acid transport</keyword>
<keyword evidence="9" id="KW-0732">Signal</keyword>
<comment type="similarity">
    <text evidence="2">Belongs to the GLUTAMINE DUMPER 1 (TC 9.B.60) family.</text>
</comment>
<keyword evidence="3" id="KW-0813">Transport</keyword>
<comment type="subcellular location">
    <subcellularLocation>
        <location evidence="1">Membrane</location>
        <topology evidence="1">Single-pass membrane protein</topology>
    </subcellularLocation>
</comment>
<feature type="compositionally biased region" description="Basic and acidic residues" evidence="8">
    <location>
        <begin position="88"/>
        <end position="109"/>
    </location>
</feature>
<proteinExistence type="inferred from homology"/>
<keyword evidence="6" id="KW-1133">Transmembrane helix</keyword>
<feature type="region of interest" description="Disordered" evidence="8">
    <location>
        <begin position="27"/>
        <end position="51"/>
    </location>
</feature>
<evidence type="ECO:0000313" key="11">
    <source>
        <dbReference type="Proteomes" id="UP001370490"/>
    </source>
</evidence>
<keyword evidence="11" id="KW-1185">Reference proteome</keyword>
<dbReference type="InterPro" id="IPR040359">
    <property type="entry name" value="GDU"/>
</dbReference>
<evidence type="ECO:0000256" key="7">
    <source>
        <dbReference type="ARBA" id="ARBA00023136"/>
    </source>
</evidence>
<protein>
    <submittedName>
        <fullName evidence="10">Uncharacterized protein</fullName>
    </submittedName>
</protein>
<dbReference type="Proteomes" id="UP001370490">
    <property type="component" value="Unassembled WGS sequence"/>
</dbReference>
<feature type="compositionally biased region" description="Polar residues" evidence="8">
    <location>
        <begin position="34"/>
        <end position="45"/>
    </location>
</feature>
<feature type="region of interest" description="Disordered" evidence="8">
    <location>
        <begin position="80"/>
        <end position="130"/>
    </location>
</feature>
<evidence type="ECO:0000256" key="4">
    <source>
        <dbReference type="ARBA" id="ARBA00022692"/>
    </source>
</evidence>
<evidence type="ECO:0000256" key="9">
    <source>
        <dbReference type="SAM" id="SignalP"/>
    </source>
</evidence>
<evidence type="ECO:0000256" key="6">
    <source>
        <dbReference type="ARBA" id="ARBA00022989"/>
    </source>
</evidence>
<dbReference type="EMBL" id="JBAMMX010000003">
    <property type="protein sequence ID" value="KAK6944263.1"/>
    <property type="molecule type" value="Genomic_DNA"/>
</dbReference>
<organism evidence="10 11">
    <name type="scientific">Dillenia turbinata</name>
    <dbReference type="NCBI Taxonomy" id="194707"/>
    <lineage>
        <taxon>Eukaryota</taxon>
        <taxon>Viridiplantae</taxon>
        <taxon>Streptophyta</taxon>
        <taxon>Embryophyta</taxon>
        <taxon>Tracheophyta</taxon>
        <taxon>Spermatophyta</taxon>
        <taxon>Magnoliopsida</taxon>
        <taxon>eudicotyledons</taxon>
        <taxon>Gunneridae</taxon>
        <taxon>Pentapetalae</taxon>
        <taxon>Dilleniales</taxon>
        <taxon>Dilleniaceae</taxon>
        <taxon>Dillenia</taxon>
    </lineage>
</organism>
<evidence type="ECO:0000256" key="8">
    <source>
        <dbReference type="SAM" id="MobiDB-lite"/>
    </source>
</evidence>
<evidence type="ECO:0000313" key="10">
    <source>
        <dbReference type="EMBL" id="KAK6944263.1"/>
    </source>
</evidence>
<evidence type="ECO:0000256" key="3">
    <source>
        <dbReference type="ARBA" id="ARBA00022448"/>
    </source>
</evidence>
<name>A0AAN8WCY8_9MAGN</name>
<dbReference type="GO" id="GO:0016020">
    <property type="term" value="C:membrane"/>
    <property type="evidence" value="ECO:0007669"/>
    <property type="project" value="UniProtKB-SubCell"/>
</dbReference>
<dbReference type="AlphaFoldDB" id="A0AAN8WCY8"/>